<comment type="similarity">
    <text evidence="1">Belongs to the peptidase C40 family.</text>
</comment>
<dbReference type="PROSITE" id="PS51935">
    <property type="entry name" value="NLPC_P60"/>
    <property type="match status" value="1"/>
</dbReference>
<dbReference type="RefSeq" id="WP_118129817.1">
    <property type="nucleotide sequence ID" value="NZ_LMAZ01000001.1"/>
</dbReference>
<dbReference type="InterPro" id="IPR000064">
    <property type="entry name" value="NLP_P60_dom"/>
</dbReference>
<dbReference type="GO" id="GO:0006508">
    <property type="term" value="P:proteolysis"/>
    <property type="evidence" value="ECO:0007669"/>
    <property type="project" value="UniProtKB-KW"/>
</dbReference>
<dbReference type="InterPro" id="IPR038765">
    <property type="entry name" value="Papain-like_cys_pep_sf"/>
</dbReference>
<name>A0A395RAC6_9PSED</name>
<keyword evidence="3" id="KW-0378">Hydrolase</keyword>
<dbReference type="Gene3D" id="3.90.1720.10">
    <property type="entry name" value="endopeptidase domain like (from Nostoc punctiforme)"/>
    <property type="match status" value="1"/>
</dbReference>
<evidence type="ECO:0000256" key="1">
    <source>
        <dbReference type="ARBA" id="ARBA00007074"/>
    </source>
</evidence>
<proteinExistence type="inferred from homology"/>
<evidence type="ECO:0000256" key="3">
    <source>
        <dbReference type="ARBA" id="ARBA00022801"/>
    </source>
</evidence>
<evidence type="ECO:0000256" key="2">
    <source>
        <dbReference type="ARBA" id="ARBA00022670"/>
    </source>
</evidence>
<dbReference type="SUPFAM" id="SSF54001">
    <property type="entry name" value="Cysteine proteinases"/>
    <property type="match status" value="1"/>
</dbReference>
<protein>
    <recommendedName>
        <fullName evidence="5">NlpC/P60 domain-containing protein</fullName>
    </recommendedName>
</protein>
<dbReference type="EMBL" id="LMAZ01000001">
    <property type="protein sequence ID" value="RGP57081.1"/>
    <property type="molecule type" value="Genomic_DNA"/>
</dbReference>
<dbReference type="Pfam" id="PF00877">
    <property type="entry name" value="NLPC_P60"/>
    <property type="match status" value="1"/>
</dbReference>
<evidence type="ECO:0000256" key="4">
    <source>
        <dbReference type="ARBA" id="ARBA00022807"/>
    </source>
</evidence>
<dbReference type="GO" id="GO:0008234">
    <property type="term" value="F:cysteine-type peptidase activity"/>
    <property type="evidence" value="ECO:0007669"/>
    <property type="project" value="UniProtKB-KW"/>
</dbReference>
<feature type="domain" description="NlpC/P60" evidence="5">
    <location>
        <begin position="1"/>
        <end position="139"/>
    </location>
</feature>
<reference evidence="6 7" key="1">
    <citation type="journal article" date="2018" name="Syst. Appl. Microbiol.">
        <title>Pseudomonas gallaeciensis sp. nov., isolated from crude-oil-contaminated intertidal sand samples after the Prestige oil spill.</title>
        <authorList>
            <person name="Mulet M."/>
            <person name="Sanchez D."/>
            <person name="Rodriguez A.C."/>
            <person name="Nogales B."/>
            <person name="Bosch R."/>
            <person name="Busquets A."/>
            <person name="Gomila M."/>
            <person name="Lalucat J."/>
            <person name="Garcia-Valdes E."/>
        </authorList>
    </citation>
    <scope>NUCLEOTIDE SEQUENCE [LARGE SCALE GENOMIC DNA]</scope>
    <source>
        <strain evidence="6 7">V113</strain>
    </source>
</reference>
<accession>A0A395RAC6</accession>
<keyword evidence="2" id="KW-0645">Protease</keyword>
<keyword evidence="4" id="KW-0788">Thiol protease</keyword>
<dbReference type="AlphaFoldDB" id="A0A395RAC6"/>
<dbReference type="Proteomes" id="UP000265411">
    <property type="component" value="Unassembled WGS sequence"/>
</dbReference>
<evidence type="ECO:0000259" key="5">
    <source>
        <dbReference type="PROSITE" id="PS51935"/>
    </source>
</evidence>
<organism evidence="6 7">
    <name type="scientific">Pseudomonas abyssi</name>
    <dbReference type="NCBI Taxonomy" id="170540"/>
    <lineage>
        <taxon>Bacteria</taxon>
        <taxon>Pseudomonadati</taxon>
        <taxon>Pseudomonadota</taxon>
        <taxon>Gammaproteobacteria</taxon>
        <taxon>Pseudomonadales</taxon>
        <taxon>Pseudomonadaceae</taxon>
        <taxon>Pseudomonas</taxon>
    </lineage>
</organism>
<comment type="caution">
    <text evidence="6">The sequence shown here is derived from an EMBL/GenBank/DDBJ whole genome shotgun (WGS) entry which is preliminary data.</text>
</comment>
<evidence type="ECO:0000313" key="6">
    <source>
        <dbReference type="EMBL" id="RGP57081.1"/>
    </source>
</evidence>
<sequence>MTPDDIIAAALECMGTPFMHQGRVPGVGMDCAGLLVHCFKRLGLRHQDERGYPRTPFDGQLERILDSQPSLQRIALADAGPGDWLIMRMSRDPQHIALHAGFERGHPYIIHSTSESGRVVRHRLDALNRTRVTGAYRMVAA</sequence>
<dbReference type="OrthoDB" id="6058745at2"/>
<gene>
    <name evidence="6" type="ORF">ASB58_07050</name>
</gene>
<keyword evidence="7" id="KW-1185">Reference proteome</keyword>
<evidence type="ECO:0000313" key="7">
    <source>
        <dbReference type="Proteomes" id="UP000265411"/>
    </source>
</evidence>